<dbReference type="InterPro" id="IPR036948">
    <property type="entry name" value="Ribosomal_eL21_sf"/>
</dbReference>
<dbReference type="OrthoDB" id="307981at2759"/>
<feature type="non-terminal residue" evidence="5">
    <location>
        <position position="1"/>
    </location>
</feature>
<dbReference type="STRING" id="857967.G0QVM9"/>
<evidence type="ECO:0000313" key="6">
    <source>
        <dbReference type="Proteomes" id="UP000008983"/>
    </source>
</evidence>
<keyword evidence="2" id="KW-0689">Ribosomal protein</keyword>
<gene>
    <name evidence="5" type="ORF">IMG5_124830</name>
</gene>
<feature type="region of interest" description="Disordered" evidence="4">
    <location>
        <begin position="118"/>
        <end position="146"/>
    </location>
</feature>
<dbReference type="RefSeq" id="XP_004032303.1">
    <property type="nucleotide sequence ID" value="XM_004032255.1"/>
</dbReference>
<dbReference type="AlphaFoldDB" id="G0QVM9"/>
<evidence type="ECO:0008006" key="7">
    <source>
        <dbReference type="Google" id="ProtNLM"/>
    </source>
</evidence>
<evidence type="ECO:0000256" key="2">
    <source>
        <dbReference type="ARBA" id="ARBA00022980"/>
    </source>
</evidence>
<dbReference type="InParanoid" id="G0QVM9"/>
<dbReference type="FunFam" id="2.30.30.70:FF:000001">
    <property type="entry name" value="60S ribosomal protein L21"/>
    <property type="match status" value="1"/>
</dbReference>
<keyword evidence="3" id="KW-0687">Ribonucleoprotein</keyword>
<dbReference type="InterPro" id="IPR018259">
    <property type="entry name" value="Ribosomal_eL21_CS"/>
</dbReference>
<name>G0QVM9_ICHMU</name>
<dbReference type="eggNOG" id="KOG1732">
    <property type="taxonomic scope" value="Eukaryota"/>
</dbReference>
<organism evidence="5 6">
    <name type="scientific">Ichthyophthirius multifiliis</name>
    <name type="common">White spot disease agent</name>
    <name type="synonym">Ich</name>
    <dbReference type="NCBI Taxonomy" id="5932"/>
    <lineage>
        <taxon>Eukaryota</taxon>
        <taxon>Sar</taxon>
        <taxon>Alveolata</taxon>
        <taxon>Ciliophora</taxon>
        <taxon>Intramacronucleata</taxon>
        <taxon>Oligohymenophorea</taxon>
        <taxon>Hymenostomatida</taxon>
        <taxon>Ophryoglenina</taxon>
        <taxon>Ichthyophthirius</taxon>
    </lineage>
</organism>
<dbReference type="GeneID" id="14906843"/>
<evidence type="ECO:0000256" key="3">
    <source>
        <dbReference type="ARBA" id="ARBA00023274"/>
    </source>
</evidence>
<evidence type="ECO:0000256" key="4">
    <source>
        <dbReference type="SAM" id="MobiDB-lite"/>
    </source>
</evidence>
<dbReference type="InterPro" id="IPR001147">
    <property type="entry name" value="Ribosomal_eL21"/>
</dbReference>
<dbReference type="EMBL" id="GL983950">
    <property type="protein sequence ID" value="EGR30716.1"/>
    <property type="molecule type" value="Genomic_DNA"/>
</dbReference>
<reference evidence="5 6" key="1">
    <citation type="submission" date="2011-07" db="EMBL/GenBank/DDBJ databases">
        <authorList>
            <person name="Coyne R."/>
            <person name="Brami D."/>
            <person name="Johnson J."/>
            <person name="Hostetler J."/>
            <person name="Hannick L."/>
            <person name="Clark T."/>
            <person name="Cassidy-Hanley D."/>
            <person name="Inman J."/>
        </authorList>
    </citation>
    <scope>NUCLEOTIDE SEQUENCE [LARGE SCALE GENOMIC DNA]</scope>
    <source>
        <strain evidence="5 6">G5</strain>
    </source>
</reference>
<dbReference type="Proteomes" id="UP000008983">
    <property type="component" value="Unassembled WGS sequence"/>
</dbReference>
<dbReference type="GO" id="GO:0005840">
    <property type="term" value="C:ribosome"/>
    <property type="evidence" value="ECO:0007669"/>
    <property type="project" value="UniProtKB-KW"/>
</dbReference>
<dbReference type="PROSITE" id="PS01171">
    <property type="entry name" value="RIBOSOMAL_L21E"/>
    <property type="match status" value="1"/>
</dbReference>
<evidence type="ECO:0000256" key="1">
    <source>
        <dbReference type="ARBA" id="ARBA00008427"/>
    </source>
</evidence>
<feature type="compositionally biased region" description="Basic and acidic residues" evidence="4">
    <location>
        <begin position="118"/>
        <end position="130"/>
    </location>
</feature>
<dbReference type="GO" id="GO:1990904">
    <property type="term" value="C:ribonucleoprotein complex"/>
    <property type="evidence" value="ECO:0007669"/>
    <property type="project" value="UniProtKB-KW"/>
</dbReference>
<dbReference type="InterPro" id="IPR008991">
    <property type="entry name" value="Translation_prot_SH3-like_sf"/>
</dbReference>
<evidence type="ECO:0000313" key="5">
    <source>
        <dbReference type="EMBL" id="EGR30716.1"/>
    </source>
</evidence>
<sequence length="166" mass="19690">LQNKNNKKKMTHSYGYRRQTRKKFAKAFKTKGHLRISRYLTTYKIGEYVDILVDGSAHKGMPYKLYHGRTGRVFNVNPRSVGVIVHRKWNGRYIEKRINVKIEHVRPSNVRIALAKRYQENDKKKQEGNKSGKRISTKRHPEQPHEEVHIKGVVNFQHPKVFREVF</sequence>
<keyword evidence="6" id="KW-1185">Reference proteome</keyword>
<dbReference type="GO" id="GO:0003735">
    <property type="term" value="F:structural constituent of ribosome"/>
    <property type="evidence" value="ECO:0007669"/>
    <property type="project" value="InterPro"/>
</dbReference>
<dbReference type="Gene3D" id="6.10.250.3260">
    <property type="match status" value="1"/>
</dbReference>
<dbReference type="SUPFAM" id="SSF50104">
    <property type="entry name" value="Translation proteins SH3-like domain"/>
    <property type="match status" value="1"/>
</dbReference>
<accession>G0QVM9</accession>
<dbReference type="Pfam" id="PF01157">
    <property type="entry name" value="Ribosomal_L21e"/>
    <property type="match status" value="1"/>
</dbReference>
<dbReference type="PANTHER" id="PTHR20981">
    <property type="entry name" value="60S RIBOSOMAL PROTEIN L21"/>
    <property type="match status" value="1"/>
</dbReference>
<comment type="similarity">
    <text evidence="1">Belongs to the eukaryotic ribosomal protein eL21 family.</text>
</comment>
<protein>
    <recommendedName>
        <fullName evidence="7">60S ribosomal protein L21</fullName>
    </recommendedName>
</protein>
<proteinExistence type="inferred from homology"/>
<dbReference type="GO" id="GO:0006412">
    <property type="term" value="P:translation"/>
    <property type="evidence" value="ECO:0007669"/>
    <property type="project" value="InterPro"/>
</dbReference>
<dbReference type="FunCoup" id="G0QVM9">
    <property type="interactions" value="428"/>
</dbReference>
<dbReference type="OMA" id="INYGDYV"/>
<dbReference type="Gene3D" id="2.30.30.70">
    <property type="entry name" value="Ribosomal protein L21"/>
    <property type="match status" value="1"/>
</dbReference>